<comment type="similarity">
    <text evidence="1">Belongs to the polypeptide deformylase family.</text>
</comment>
<dbReference type="RefSeq" id="WP_131573732.1">
    <property type="nucleotide sequence ID" value="NZ_CBCSAJ010000031.1"/>
</dbReference>
<proteinExistence type="inferred from homology"/>
<evidence type="ECO:0000313" key="2">
    <source>
        <dbReference type="EMBL" id="MFD1481398.1"/>
    </source>
</evidence>
<protein>
    <submittedName>
        <fullName evidence="2">Peptide deformylase</fullName>
    </submittedName>
</protein>
<sequence>MTRMPAHRILSFTDPRLGMRMAEARADDMATRAAMQILDDLLAATGDGLIAAPAIGLPVRCLALRRGAEVIHVLNPAIPAAGDFALNRAETSPLTGPIRRHVWRARQVTLTGTHPTGLPVHELLEGRMAVLAQQALDLLDNRAGFDWITPFHRAWVASSDPALRARAEAVNRALHLAPWQGDPGIPADTPLVALDRRQVQIRGDAGQPVALLDAGDPALPIDATDRRCLGILFTAPALRQVMILSRHRAALAVSLLTILPGITLHHPASGWPQRAMERMQLSAACRVTALRDPPPLPDGPDPKMDAIVMDGADDWLEGPEAAALMRQQARRLNGNGGIAVICCASASAMIEDLLQAVFPSVHVIDERQAGTLYLAFRSRPDLPAAHARALRLSNQLGRPGLVQPATGGWRILTKSGERRAP</sequence>
<dbReference type="Gene3D" id="3.90.45.10">
    <property type="entry name" value="Peptide deformylase"/>
    <property type="match status" value="1"/>
</dbReference>
<dbReference type="InterPro" id="IPR023635">
    <property type="entry name" value="Peptide_deformylase"/>
</dbReference>
<evidence type="ECO:0000313" key="3">
    <source>
        <dbReference type="Proteomes" id="UP001597302"/>
    </source>
</evidence>
<dbReference type="InterPro" id="IPR036821">
    <property type="entry name" value="Peptide_deformylase_sf"/>
</dbReference>
<reference evidence="3" key="1">
    <citation type="journal article" date="2019" name="Int. J. Syst. Evol. Microbiol.">
        <title>The Global Catalogue of Microorganisms (GCM) 10K type strain sequencing project: providing services to taxonomists for standard genome sequencing and annotation.</title>
        <authorList>
            <consortium name="The Broad Institute Genomics Platform"/>
            <consortium name="The Broad Institute Genome Sequencing Center for Infectious Disease"/>
            <person name="Wu L."/>
            <person name="Ma J."/>
        </authorList>
    </citation>
    <scope>NUCLEOTIDE SEQUENCE [LARGE SCALE GENOMIC DNA]</scope>
    <source>
        <strain evidence="3">CCM 8875</strain>
    </source>
</reference>
<dbReference type="EMBL" id="JBHTOQ010000020">
    <property type="protein sequence ID" value="MFD1481398.1"/>
    <property type="molecule type" value="Genomic_DNA"/>
</dbReference>
<dbReference type="Proteomes" id="UP001597302">
    <property type="component" value="Unassembled WGS sequence"/>
</dbReference>
<comment type="caution">
    <text evidence="2">The sequence shown here is derived from an EMBL/GenBank/DDBJ whole genome shotgun (WGS) entry which is preliminary data.</text>
</comment>
<evidence type="ECO:0000256" key="1">
    <source>
        <dbReference type="ARBA" id="ARBA00010759"/>
    </source>
</evidence>
<dbReference type="Pfam" id="PF01327">
    <property type="entry name" value="Pep_deformylase"/>
    <property type="match status" value="1"/>
</dbReference>
<organism evidence="2 3">
    <name type="scientific">Paracoccus nototheniae</name>
    <dbReference type="NCBI Taxonomy" id="2489002"/>
    <lineage>
        <taxon>Bacteria</taxon>
        <taxon>Pseudomonadati</taxon>
        <taxon>Pseudomonadota</taxon>
        <taxon>Alphaproteobacteria</taxon>
        <taxon>Rhodobacterales</taxon>
        <taxon>Paracoccaceae</taxon>
        <taxon>Paracoccus</taxon>
    </lineage>
</organism>
<dbReference type="SUPFAM" id="SSF56420">
    <property type="entry name" value="Peptide deformylase"/>
    <property type="match status" value="1"/>
</dbReference>
<gene>
    <name evidence="2" type="ORF">ACFQ5P_08820</name>
</gene>
<name>A0ABW4DWL7_9RHOB</name>
<accession>A0ABW4DWL7</accession>
<keyword evidence="3" id="KW-1185">Reference proteome</keyword>